<evidence type="ECO:0000313" key="2">
    <source>
        <dbReference type="EMBL" id="KAK9167143.1"/>
    </source>
</evidence>
<dbReference type="EMBL" id="JBBNAG010000001">
    <property type="protein sequence ID" value="KAK9167143.1"/>
    <property type="molecule type" value="Genomic_DNA"/>
</dbReference>
<protein>
    <submittedName>
        <fullName evidence="2">Uncharacterized protein</fullName>
    </submittedName>
</protein>
<gene>
    <name evidence="2" type="ORF">Scep_002334</name>
</gene>
<reference evidence="2 3" key="1">
    <citation type="submission" date="2024-01" db="EMBL/GenBank/DDBJ databases">
        <title>Genome assemblies of Stephania.</title>
        <authorList>
            <person name="Yang L."/>
        </authorList>
    </citation>
    <scope>NUCLEOTIDE SEQUENCE [LARGE SCALE GENOMIC DNA]</scope>
    <source>
        <strain evidence="2">JXDWG</strain>
        <tissue evidence="2">Leaf</tissue>
    </source>
</reference>
<proteinExistence type="predicted"/>
<sequence length="145" mass="16374">MLKGLLGCRSNTVEPSHPFLQGPLGESWMHDGTKSPGPLEEPWRHGGINEEEEGKQPQWRLGQQVGLKLLFLELASWVTPSVQNLASFVQVWCHVLSCRNAFLGALGLHWRRLSTLVASRLLNFDRYLTSFSIFPESRTNAHIEP</sequence>
<dbReference type="Proteomes" id="UP001419268">
    <property type="component" value="Unassembled WGS sequence"/>
</dbReference>
<keyword evidence="3" id="KW-1185">Reference proteome</keyword>
<evidence type="ECO:0000256" key="1">
    <source>
        <dbReference type="SAM" id="MobiDB-lite"/>
    </source>
</evidence>
<feature type="region of interest" description="Disordered" evidence="1">
    <location>
        <begin position="17"/>
        <end position="56"/>
    </location>
</feature>
<organism evidence="2 3">
    <name type="scientific">Stephania cephalantha</name>
    <dbReference type="NCBI Taxonomy" id="152367"/>
    <lineage>
        <taxon>Eukaryota</taxon>
        <taxon>Viridiplantae</taxon>
        <taxon>Streptophyta</taxon>
        <taxon>Embryophyta</taxon>
        <taxon>Tracheophyta</taxon>
        <taxon>Spermatophyta</taxon>
        <taxon>Magnoliopsida</taxon>
        <taxon>Ranunculales</taxon>
        <taxon>Menispermaceae</taxon>
        <taxon>Menispermoideae</taxon>
        <taxon>Cissampelideae</taxon>
        <taxon>Stephania</taxon>
    </lineage>
</organism>
<name>A0AAP0L9U0_9MAGN</name>
<comment type="caution">
    <text evidence="2">The sequence shown here is derived from an EMBL/GenBank/DDBJ whole genome shotgun (WGS) entry which is preliminary data.</text>
</comment>
<evidence type="ECO:0000313" key="3">
    <source>
        <dbReference type="Proteomes" id="UP001419268"/>
    </source>
</evidence>
<accession>A0AAP0L9U0</accession>
<dbReference type="AlphaFoldDB" id="A0AAP0L9U0"/>